<sequence>MLLWPGEPCPGRICASSARHVSEAMSDQRLDAVRQARRLIEEAYKLTHLWERNYSRARSLVEDQLVGNADDILLLTCLGAILADQRHHLEAVRALKRAVANGSTDRNTYFNMGVAVFEWRTPEEARGWFERANALQADPESWEAYFDPQGQ</sequence>
<keyword evidence="2" id="KW-1185">Reference proteome</keyword>
<evidence type="ECO:0000313" key="1">
    <source>
        <dbReference type="EMBL" id="GFE80646.1"/>
    </source>
</evidence>
<proteinExistence type="predicted"/>
<gene>
    <name evidence="1" type="ORF">GCM10011487_26460</name>
</gene>
<accession>A0A829YDD2</accession>
<dbReference type="SUPFAM" id="SSF48452">
    <property type="entry name" value="TPR-like"/>
    <property type="match status" value="1"/>
</dbReference>
<comment type="caution">
    <text evidence="1">The sequence shown here is derived from an EMBL/GenBank/DDBJ whole genome shotgun (WGS) entry which is preliminary data.</text>
</comment>
<evidence type="ECO:0008006" key="3">
    <source>
        <dbReference type="Google" id="ProtNLM"/>
    </source>
</evidence>
<evidence type="ECO:0000313" key="2">
    <source>
        <dbReference type="Proteomes" id="UP000445000"/>
    </source>
</evidence>
<name>A0A829YDD2_9GAMM</name>
<dbReference type="InterPro" id="IPR011990">
    <property type="entry name" value="TPR-like_helical_dom_sf"/>
</dbReference>
<organism evidence="1 2">
    <name type="scientific">Steroidobacter agaridevorans</name>
    <dbReference type="NCBI Taxonomy" id="2695856"/>
    <lineage>
        <taxon>Bacteria</taxon>
        <taxon>Pseudomonadati</taxon>
        <taxon>Pseudomonadota</taxon>
        <taxon>Gammaproteobacteria</taxon>
        <taxon>Steroidobacterales</taxon>
        <taxon>Steroidobacteraceae</taxon>
        <taxon>Steroidobacter</taxon>
    </lineage>
</organism>
<dbReference type="Gene3D" id="1.25.40.10">
    <property type="entry name" value="Tetratricopeptide repeat domain"/>
    <property type="match status" value="1"/>
</dbReference>
<dbReference type="AlphaFoldDB" id="A0A829YDD2"/>
<dbReference type="EMBL" id="BLJN01000002">
    <property type="protein sequence ID" value="GFE80646.1"/>
    <property type="molecule type" value="Genomic_DNA"/>
</dbReference>
<dbReference type="Proteomes" id="UP000445000">
    <property type="component" value="Unassembled WGS sequence"/>
</dbReference>
<reference evidence="2" key="1">
    <citation type="submission" date="2020-01" db="EMBL/GenBank/DDBJ databases">
        <title>'Steroidobacter agaridevorans' sp. nov., agar-degrading bacteria isolated from rhizosphere soils.</title>
        <authorList>
            <person name="Ikenaga M."/>
            <person name="Kataoka M."/>
            <person name="Murouchi A."/>
            <person name="Katsuragi S."/>
            <person name="Sakai M."/>
        </authorList>
    </citation>
    <scope>NUCLEOTIDE SEQUENCE [LARGE SCALE GENOMIC DNA]</scope>
    <source>
        <strain evidence="2">YU21-B</strain>
    </source>
</reference>
<protein>
    <recommendedName>
        <fullName evidence="3">Tetratricopeptide repeat protein</fullName>
    </recommendedName>
</protein>